<dbReference type="OMA" id="CSVTNKH"/>
<dbReference type="Ensembl" id="ENSSDUT00000016438.1">
    <property type="protein sequence ID" value="ENSSDUP00000016145.1"/>
    <property type="gene ID" value="ENSSDUG00000011776.1"/>
</dbReference>
<feature type="signal peptide" evidence="1">
    <location>
        <begin position="1"/>
        <end position="20"/>
    </location>
</feature>
<evidence type="ECO:0000256" key="1">
    <source>
        <dbReference type="SAM" id="SignalP"/>
    </source>
</evidence>
<dbReference type="SMART" id="SM00409">
    <property type="entry name" value="IG"/>
    <property type="match status" value="3"/>
</dbReference>
<evidence type="ECO:0000313" key="4">
    <source>
        <dbReference type="Proteomes" id="UP000261420"/>
    </source>
</evidence>
<keyword evidence="1" id="KW-0732">Signal</keyword>
<feature type="chain" id="PRO_5017333485" description="Ig-like domain-containing protein" evidence="1">
    <location>
        <begin position="21"/>
        <end position="362"/>
    </location>
</feature>
<evidence type="ECO:0000313" key="3">
    <source>
        <dbReference type="Ensembl" id="ENSSDUP00000016145.1"/>
    </source>
</evidence>
<keyword evidence="4" id="KW-1185">Reference proteome</keyword>
<dbReference type="InterPro" id="IPR003599">
    <property type="entry name" value="Ig_sub"/>
</dbReference>
<dbReference type="PANTHER" id="PTHR46013:SF4">
    <property type="entry name" value="B-CELL RECEPTOR CD22-RELATED"/>
    <property type="match status" value="1"/>
</dbReference>
<dbReference type="Pfam" id="PF13895">
    <property type="entry name" value="Ig_2"/>
    <property type="match status" value="2"/>
</dbReference>
<name>A0A3B4UEM8_SERDU</name>
<protein>
    <recommendedName>
        <fullName evidence="2">Ig-like domain-containing protein</fullName>
    </recommendedName>
</protein>
<proteinExistence type="predicted"/>
<feature type="domain" description="Ig-like" evidence="2">
    <location>
        <begin position="124"/>
        <end position="200"/>
    </location>
</feature>
<dbReference type="InterPro" id="IPR007110">
    <property type="entry name" value="Ig-like_dom"/>
</dbReference>
<dbReference type="GeneTree" id="ENSGT01010000222294"/>
<dbReference type="AlphaFoldDB" id="A0A3B4UEM8"/>
<reference evidence="3" key="2">
    <citation type="submission" date="2025-09" db="UniProtKB">
        <authorList>
            <consortium name="Ensembl"/>
        </authorList>
    </citation>
    <scope>IDENTIFICATION</scope>
</reference>
<dbReference type="PROSITE" id="PS50835">
    <property type="entry name" value="IG_LIKE"/>
    <property type="match status" value="2"/>
</dbReference>
<dbReference type="InterPro" id="IPR003598">
    <property type="entry name" value="Ig_sub2"/>
</dbReference>
<dbReference type="InterPro" id="IPR036179">
    <property type="entry name" value="Ig-like_dom_sf"/>
</dbReference>
<feature type="domain" description="Ig-like" evidence="2">
    <location>
        <begin position="207"/>
        <end position="286"/>
    </location>
</feature>
<dbReference type="InterPro" id="IPR013783">
    <property type="entry name" value="Ig-like_fold"/>
</dbReference>
<dbReference type="SMART" id="SM00408">
    <property type="entry name" value="IGc2"/>
    <property type="match status" value="2"/>
</dbReference>
<dbReference type="PANTHER" id="PTHR46013">
    <property type="entry name" value="VASCULAR CELL ADHESION MOLECULE 1"/>
    <property type="match status" value="1"/>
</dbReference>
<dbReference type="SUPFAM" id="SSF48726">
    <property type="entry name" value="Immunoglobulin"/>
    <property type="match status" value="3"/>
</dbReference>
<dbReference type="Gene3D" id="2.60.40.10">
    <property type="entry name" value="Immunoglobulins"/>
    <property type="match status" value="3"/>
</dbReference>
<organism evidence="3 4">
    <name type="scientific">Seriola dumerili</name>
    <name type="common">Greater amberjack</name>
    <name type="synonym">Caranx dumerili</name>
    <dbReference type="NCBI Taxonomy" id="41447"/>
    <lineage>
        <taxon>Eukaryota</taxon>
        <taxon>Metazoa</taxon>
        <taxon>Chordata</taxon>
        <taxon>Craniata</taxon>
        <taxon>Vertebrata</taxon>
        <taxon>Euteleostomi</taxon>
        <taxon>Actinopterygii</taxon>
        <taxon>Neopterygii</taxon>
        <taxon>Teleostei</taxon>
        <taxon>Neoteleostei</taxon>
        <taxon>Acanthomorphata</taxon>
        <taxon>Carangaria</taxon>
        <taxon>Carangiformes</taxon>
        <taxon>Carangidae</taxon>
        <taxon>Seriola</taxon>
    </lineage>
</organism>
<evidence type="ECO:0000259" key="2">
    <source>
        <dbReference type="PROSITE" id="PS50835"/>
    </source>
</evidence>
<sequence>MDLFSVGLYLLTFYSLFCNSWKVEYQQQCICAVKGSSVVIPCSFYHPANLRVKRVTWGHVKFRHLKGHIVFSSNFKKVTTRFQYIGDKHHDCSLKIHQVKHNDAGKYSIRFNSRISRWPGNVGPSLKVVGKTMKEGDSVNLTCINSCDGGDLSSAITWFKNGKPLNQQSVLFLSKISSTNSGNYTCSLRTHEGATSGVISLDVEYGPKNTSVSVRPSTEEDTGSNITLICSSHANPPVENYTWFKICGGDIVDVGHQPVFFAGESGQYLCSVSNKHGSQNSSVVCTLRSKDSCSEQSCNTLPLFCSTLGNIYQRCTCHCYCCYCCYASDCDHCYCHQKVSCVYAICCCQGNISKEYRQAQWA</sequence>
<accession>A0A3B4UEM8</accession>
<reference evidence="3" key="1">
    <citation type="submission" date="2025-08" db="UniProtKB">
        <authorList>
            <consortium name="Ensembl"/>
        </authorList>
    </citation>
    <scope>IDENTIFICATION</scope>
</reference>
<dbReference type="Proteomes" id="UP000261420">
    <property type="component" value="Unplaced"/>
</dbReference>